<sequence length="56" mass="6211">MRGEPSEYILVGLADIGISQNEFSFEGNLIARLDLMTGVQSQKTEYQDMVSTNKGK</sequence>
<keyword evidence="2" id="KW-1185">Reference proteome</keyword>
<dbReference type="KEGG" id="taa:NMY3_02107"/>
<gene>
    <name evidence="1" type="ORF">NMY3_02107</name>
</gene>
<protein>
    <submittedName>
        <fullName evidence="1">Uncharacterized protein</fullName>
    </submittedName>
</protein>
<evidence type="ECO:0000313" key="2">
    <source>
        <dbReference type="Proteomes" id="UP000058925"/>
    </source>
</evidence>
<dbReference type="AlphaFoldDB" id="A0A654LXT2"/>
<dbReference type="RefSeq" id="WP_196815603.1">
    <property type="nucleotide sequence ID" value="NZ_CP012850.1"/>
</dbReference>
<accession>A0A654LXT2</accession>
<reference evidence="2" key="1">
    <citation type="submission" date="2015-10" db="EMBL/GenBank/DDBJ databases">
        <title>Niche specialization of a soil ammonia-oxidizing archaeon, Candidatus Nitrosocosmicus oleophilus.</title>
        <authorList>
            <person name="Jung M.-Y."/>
            <person name="Rhee S.-K."/>
        </authorList>
    </citation>
    <scope>NUCLEOTIDE SEQUENCE [LARGE SCALE GENOMIC DNA]</scope>
    <source>
        <strain evidence="2">MY3</strain>
    </source>
</reference>
<proteinExistence type="predicted"/>
<organism evidence="1 2">
    <name type="scientific">Candidatus Nitrosocosmicus oleophilus</name>
    <dbReference type="NCBI Taxonomy" id="1353260"/>
    <lineage>
        <taxon>Archaea</taxon>
        <taxon>Nitrososphaerota</taxon>
        <taxon>Nitrososphaeria</taxon>
        <taxon>Nitrososphaerales</taxon>
        <taxon>Nitrososphaeraceae</taxon>
        <taxon>Candidatus Nitrosocosmicus</taxon>
    </lineage>
</organism>
<dbReference type="Proteomes" id="UP000058925">
    <property type="component" value="Chromosome"/>
</dbReference>
<name>A0A654LXT2_9ARCH</name>
<evidence type="ECO:0000313" key="1">
    <source>
        <dbReference type="EMBL" id="ALI36308.1"/>
    </source>
</evidence>
<dbReference type="EMBL" id="CP012850">
    <property type="protein sequence ID" value="ALI36308.1"/>
    <property type="molecule type" value="Genomic_DNA"/>
</dbReference>
<dbReference type="GeneID" id="60422075"/>